<comment type="caution">
    <text evidence="1">The sequence shown here is derived from an EMBL/GenBank/DDBJ whole genome shotgun (WGS) entry which is preliminary data.</text>
</comment>
<reference evidence="1 2" key="1">
    <citation type="submission" date="2018-08" db="EMBL/GenBank/DDBJ databases">
        <title>A genome reference for cultivated species of the human gut microbiota.</title>
        <authorList>
            <person name="Zou Y."/>
            <person name="Xue W."/>
            <person name="Luo G."/>
        </authorList>
    </citation>
    <scope>NUCLEOTIDE SEQUENCE [LARGE SCALE GENOMIC DNA]</scope>
    <source>
        <strain evidence="1 2">AF19-16AC</strain>
    </source>
</reference>
<sequence>MEEKKIQIMDLLPYAIGIPEMKYFNLDSDELLDEKIEVLTQIKEGKTITEIPNFYKVLEDLPEDDMWD</sequence>
<dbReference type="Proteomes" id="UP000283834">
    <property type="component" value="Unassembled WGS sequence"/>
</dbReference>
<name>A0A412NE18_MEDGN</name>
<dbReference type="RefSeq" id="WP_118047236.1">
    <property type="nucleotide sequence ID" value="NZ_QRWQ01000014.1"/>
</dbReference>
<dbReference type="AlphaFoldDB" id="A0A412NE18"/>
<gene>
    <name evidence="1" type="ORF">DWX36_13080</name>
</gene>
<dbReference type="EMBL" id="QRWQ01000014">
    <property type="protein sequence ID" value="RGT37010.1"/>
    <property type="molecule type" value="Genomic_DNA"/>
</dbReference>
<proteinExistence type="predicted"/>
<evidence type="ECO:0000313" key="2">
    <source>
        <dbReference type="Proteomes" id="UP000283834"/>
    </source>
</evidence>
<accession>A0A412NE18</accession>
<protein>
    <submittedName>
        <fullName evidence="1">Uncharacterized protein</fullName>
    </submittedName>
</protein>
<organism evidence="1 2">
    <name type="scientific">Mediterraneibacter gnavus</name>
    <name type="common">Ruminococcus gnavus</name>
    <dbReference type="NCBI Taxonomy" id="33038"/>
    <lineage>
        <taxon>Bacteria</taxon>
        <taxon>Bacillati</taxon>
        <taxon>Bacillota</taxon>
        <taxon>Clostridia</taxon>
        <taxon>Lachnospirales</taxon>
        <taxon>Lachnospiraceae</taxon>
        <taxon>Mediterraneibacter</taxon>
    </lineage>
</organism>
<evidence type="ECO:0000313" key="1">
    <source>
        <dbReference type="EMBL" id="RGT37010.1"/>
    </source>
</evidence>